<feature type="transmembrane region" description="Helical" evidence="1">
    <location>
        <begin position="185"/>
        <end position="206"/>
    </location>
</feature>
<proteinExistence type="predicted"/>
<evidence type="ECO:0000313" key="3">
    <source>
        <dbReference type="Proteomes" id="UP000606115"/>
    </source>
</evidence>
<dbReference type="Proteomes" id="UP000606115">
    <property type="component" value="Unassembled WGS sequence"/>
</dbReference>
<feature type="transmembrane region" description="Helical" evidence="1">
    <location>
        <begin position="244"/>
        <end position="269"/>
    </location>
</feature>
<evidence type="ECO:0008006" key="4">
    <source>
        <dbReference type="Google" id="ProtNLM"/>
    </source>
</evidence>
<feature type="transmembrane region" description="Helical" evidence="1">
    <location>
        <begin position="212"/>
        <end position="232"/>
    </location>
</feature>
<dbReference type="GeneID" id="303305121"/>
<comment type="caution">
    <text evidence="2">The sequence shown here is derived from an EMBL/GenBank/DDBJ whole genome shotgun (WGS) entry which is preliminary data.</text>
</comment>
<reference evidence="3" key="1">
    <citation type="journal article" date="2019" name="Int. J. Syst. Evol. Microbiol.">
        <title>The Global Catalogue of Microorganisms (GCM) 10K type strain sequencing project: providing services to taxonomists for standard genome sequencing and annotation.</title>
        <authorList>
            <consortium name="The Broad Institute Genomics Platform"/>
            <consortium name="The Broad Institute Genome Sequencing Center for Infectious Disease"/>
            <person name="Wu L."/>
            <person name="Ma J."/>
        </authorList>
    </citation>
    <scope>NUCLEOTIDE SEQUENCE [LARGE SCALE GENOMIC DNA]</scope>
    <source>
        <strain evidence="3">CGMCC 1.3685</strain>
    </source>
</reference>
<keyword evidence="1" id="KW-0812">Transmembrane</keyword>
<dbReference type="EMBL" id="BMKX01000007">
    <property type="protein sequence ID" value="GGJ67368.1"/>
    <property type="molecule type" value="Genomic_DNA"/>
</dbReference>
<feature type="transmembrane region" description="Helical" evidence="1">
    <location>
        <begin position="289"/>
        <end position="317"/>
    </location>
</feature>
<sequence>MSKSEEQSHSTLSAFDLIAEDLQRLRLDAGDVPYAEIVRRISSHRISQGVDPGASRPARSTVYDAFRVGRTRLNVELISEIVCALGGTEEDVENWRNRCLRARADRVTYVPEPEIHPNSQSLDMVEDSTITQIEDSTQRNESNKSRRLGRRMLLIVSSTALNLLGFWLVATLGIPLYLDMLGTAIVAMVLGPWAGVAVAIATNLLGSSITDSSSLAFILVNVTGALVWGYGIRWVRRERSLKRYYLLTFLVALSCSVIATILLVVVFHGGTGHASELTRANLDSYGMPLIVTVFASNFLYSLADKMLTAFLLVMVLVRLRRWVNGSNIVDLEADISRRLKDEELSK</sequence>
<organism evidence="2 3">
    <name type="scientific">Glutamicibacter ardleyensis</name>
    <dbReference type="NCBI Taxonomy" id="225894"/>
    <lineage>
        <taxon>Bacteria</taxon>
        <taxon>Bacillati</taxon>
        <taxon>Actinomycetota</taxon>
        <taxon>Actinomycetes</taxon>
        <taxon>Micrococcales</taxon>
        <taxon>Micrococcaceae</taxon>
        <taxon>Glutamicibacter</taxon>
    </lineage>
</organism>
<accession>A0ABQ2DPP0</accession>
<evidence type="ECO:0000313" key="2">
    <source>
        <dbReference type="EMBL" id="GGJ67368.1"/>
    </source>
</evidence>
<evidence type="ECO:0000256" key="1">
    <source>
        <dbReference type="SAM" id="Phobius"/>
    </source>
</evidence>
<dbReference type="RefSeq" id="WP_188686350.1">
    <property type="nucleotide sequence ID" value="NZ_BMKX01000007.1"/>
</dbReference>
<keyword evidence="3" id="KW-1185">Reference proteome</keyword>
<keyword evidence="1" id="KW-1133">Transmembrane helix</keyword>
<gene>
    <name evidence="2" type="ORF">GCM10007173_27780</name>
</gene>
<protein>
    <recommendedName>
        <fullName evidence="4">ECF transporter S component</fullName>
    </recommendedName>
</protein>
<keyword evidence="1" id="KW-0472">Membrane</keyword>
<dbReference type="Gene3D" id="1.10.1760.20">
    <property type="match status" value="1"/>
</dbReference>
<name>A0ABQ2DPP0_9MICC</name>
<feature type="transmembrane region" description="Helical" evidence="1">
    <location>
        <begin position="152"/>
        <end position="178"/>
    </location>
</feature>